<sequence>MATRLEERHSHEVEVLHQKPSMEDGVDDGDVYKPAPVGSFVRGDSRPSSGGGGFTSRLSTAIRRSLRLKSRTSAGRPSAEQPTVGVNKVDDLTKHARKHETFTEFADVAKYPCDRQWTTAEELEGVIRLNRKSQALSDCLRRFQPEFVDLVHLEVNAHFERLVGVALEG</sequence>
<dbReference type="Proteomes" id="UP000095287">
    <property type="component" value="Unplaced"/>
</dbReference>
<accession>A0A1I7YMM0</accession>
<feature type="compositionally biased region" description="Basic and acidic residues" evidence="1">
    <location>
        <begin position="1"/>
        <end position="22"/>
    </location>
</feature>
<reference evidence="3" key="1">
    <citation type="submission" date="2016-11" db="UniProtKB">
        <authorList>
            <consortium name="WormBaseParasite"/>
        </authorList>
    </citation>
    <scope>IDENTIFICATION</scope>
</reference>
<proteinExistence type="predicted"/>
<organism evidence="2 3">
    <name type="scientific">Steinernema glaseri</name>
    <dbReference type="NCBI Taxonomy" id="37863"/>
    <lineage>
        <taxon>Eukaryota</taxon>
        <taxon>Metazoa</taxon>
        <taxon>Ecdysozoa</taxon>
        <taxon>Nematoda</taxon>
        <taxon>Chromadorea</taxon>
        <taxon>Rhabditida</taxon>
        <taxon>Tylenchina</taxon>
        <taxon>Panagrolaimomorpha</taxon>
        <taxon>Strongyloidoidea</taxon>
        <taxon>Steinernematidae</taxon>
        <taxon>Steinernema</taxon>
    </lineage>
</organism>
<evidence type="ECO:0000256" key="1">
    <source>
        <dbReference type="SAM" id="MobiDB-lite"/>
    </source>
</evidence>
<evidence type="ECO:0000313" key="2">
    <source>
        <dbReference type="Proteomes" id="UP000095287"/>
    </source>
</evidence>
<dbReference type="WBParaSite" id="L893_g17944.t1">
    <property type="protein sequence ID" value="L893_g17944.t1"/>
    <property type="gene ID" value="L893_g17944"/>
</dbReference>
<name>A0A1I7YMM0_9BILA</name>
<evidence type="ECO:0000313" key="3">
    <source>
        <dbReference type="WBParaSite" id="L893_g17944.t1"/>
    </source>
</evidence>
<keyword evidence="2" id="KW-1185">Reference proteome</keyword>
<feature type="region of interest" description="Disordered" evidence="1">
    <location>
        <begin position="1"/>
        <end position="88"/>
    </location>
</feature>
<dbReference type="AlphaFoldDB" id="A0A1I7YMM0"/>
<protein>
    <submittedName>
        <fullName evidence="3">BLOC-1-related complex subunit 5</fullName>
    </submittedName>
</protein>